<gene>
    <name evidence="1" type="ORF">ACH4GP_17865</name>
</gene>
<protein>
    <submittedName>
        <fullName evidence="1">DUF2797 domain-containing protein</fullName>
    </submittedName>
</protein>
<evidence type="ECO:0000313" key="2">
    <source>
        <dbReference type="Proteomes" id="UP001610990"/>
    </source>
</evidence>
<dbReference type="Proteomes" id="UP001610990">
    <property type="component" value="Unassembled WGS sequence"/>
</dbReference>
<name>A0ABW7RDV4_9ACTN</name>
<dbReference type="EMBL" id="JBIRGH010000009">
    <property type="protein sequence ID" value="MFH8586253.1"/>
    <property type="molecule type" value="Genomic_DNA"/>
</dbReference>
<comment type="caution">
    <text evidence="1">The sequence shown here is derived from an EMBL/GenBank/DDBJ whole genome shotgun (WGS) entry which is preliminary data.</text>
</comment>
<reference evidence="1 2" key="1">
    <citation type="submission" date="2024-10" db="EMBL/GenBank/DDBJ databases">
        <title>The Natural Products Discovery Center: Release of the First 8490 Sequenced Strains for Exploring Actinobacteria Biosynthetic Diversity.</title>
        <authorList>
            <person name="Kalkreuter E."/>
            <person name="Kautsar S.A."/>
            <person name="Yang D."/>
            <person name="Bader C.D."/>
            <person name="Teijaro C.N."/>
            <person name="Fluegel L."/>
            <person name="Davis C.M."/>
            <person name="Simpson J.R."/>
            <person name="Lauterbach L."/>
            <person name="Steele A.D."/>
            <person name="Gui C."/>
            <person name="Meng S."/>
            <person name="Li G."/>
            <person name="Viehrig K."/>
            <person name="Ye F."/>
            <person name="Su P."/>
            <person name="Kiefer A.F."/>
            <person name="Nichols A."/>
            <person name="Cepeda A.J."/>
            <person name="Yan W."/>
            <person name="Fan B."/>
            <person name="Jiang Y."/>
            <person name="Adhikari A."/>
            <person name="Zheng C.-J."/>
            <person name="Schuster L."/>
            <person name="Cowan T.M."/>
            <person name="Smanski M.J."/>
            <person name="Chevrette M.G."/>
            <person name="De Carvalho L.P.S."/>
            <person name="Shen B."/>
        </authorList>
    </citation>
    <scope>NUCLEOTIDE SEQUENCE [LARGE SCALE GENOMIC DNA]</scope>
    <source>
        <strain evidence="1 2">NPDC018013</strain>
    </source>
</reference>
<proteinExistence type="predicted"/>
<dbReference type="Pfam" id="PF10977">
    <property type="entry name" value="DUF2797"/>
    <property type="match status" value="1"/>
</dbReference>
<evidence type="ECO:0000313" key="1">
    <source>
        <dbReference type="EMBL" id="MFH8586253.1"/>
    </source>
</evidence>
<accession>A0ABW7RDV4</accession>
<dbReference type="InterPro" id="IPR021246">
    <property type="entry name" value="DUF2797"/>
</dbReference>
<dbReference type="RefSeq" id="WP_367432605.1">
    <property type="nucleotide sequence ID" value="NZ_CP108413.1"/>
</dbReference>
<organism evidence="1 2">
    <name type="scientific">Streptomyces celluloflavus</name>
    <dbReference type="NCBI Taxonomy" id="58344"/>
    <lineage>
        <taxon>Bacteria</taxon>
        <taxon>Bacillati</taxon>
        <taxon>Actinomycetota</taxon>
        <taxon>Actinomycetes</taxon>
        <taxon>Kitasatosporales</taxon>
        <taxon>Streptomycetaceae</taxon>
        <taxon>Streptomyces</taxon>
    </lineage>
</organism>
<keyword evidence="2" id="KW-1185">Reference proteome</keyword>
<sequence>MGSEHPVGAERSVGSGRFAQRLGWYCAERDEARVSMLPAGKALAFAAEGERRCLGVWRAGRWIVCPYAAVIDGASAKDQCARCAQLDRSRSVAADTMADDPRPYGVYLAYFGPGLLKVGITAAERGPARLVEQGAVAYAWLGRGPLMAARRAEALLGSALAVPDRFGKAVKRAARGALPAWSERVAELAELHARARALAGWPETLEPVEFVATDHTELFGLDRVPTGAVELGGLTAGAEVVGEVLAGVGPDLYLRLAGAAGEREGAREEAADSGAWGASGGSGAGGDLGASMASGGGGGSGASMASGVSRTSGGGGVVAVLDARVLSGWVLGPAAGRMTTVAVRAAAYGTGAAGAGGREGDGLQGGLF</sequence>